<accession>A0ABN1R2V7</accession>
<name>A0ABN1R2V7_9ACTN</name>
<organism evidence="8 9">
    <name type="scientific">Actinocorallia libanotica</name>
    <dbReference type="NCBI Taxonomy" id="46162"/>
    <lineage>
        <taxon>Bacteria</taxon>
        <taxon>Bacillati</taxon>
        <taxon>Actinomycetota</taxon>
        <taxon>Actinomycetes</taxon>
        <taxon>Streptosporangiales</taxon>
        <taxon>Thermomonosporaceae</taxon>
        <taxon>Actinocorallia</taxon>
    </lineage>
</organism>
<feature type="domain" description="Peptidase M48" evidence="7">
    <location>
        <begin position="100"/>
        <end position="178"/>
    </location>
</feature>
<evidence type="ECO:0000256" key="2">
    <source>
        <dbReference type="ARBA" id="ARBA00022723"/>
    </source>
</evidence>
<protein>
    <submittedName>
        <fullName evidence="8">M56 family metallopeptidase</fullName>
    </submittedName>
</protein>
<gene>
    <name evidence="8" type="ORF">GCM10009550_30450</name>
</gene>
<evidence type="ECO:0000313" key="8">
    <source>
        <dbReference type="EMBL" id="GAA0951134.1"/>
    </source>
</evidence>
<evidence type="ECO:0000256" key="5">
    <source>
        <dbReference type="ARBA" id="ARBA00023049"/>
    </source>
</evidence>
<dbReference type="EMBL" id="BAAAHH010000010">
    <property type="protein sequence ID" value="GAA0951134.1"/>
    <property type="molecule type" value="Genomic_DNA"/>
</dbReference>
<evidence type="ECO:0000256" key="1">
    <source>
        <dbReference type="ARBA" id="ARBA00022670"/>
    </source>
</evidence>
<comment type="caution">
    <text evidence="8">The sequence shown here is derived from an EMBL/GenBank/DDBJ whole genome shotgun (WGS) entry which is preliminary data.</text>
</comment>
<keyword evidence="3 6" id="KW-0378">Hydrolase</keyword>
<sequence length="299" mass="31021">MLVAPLLVVAAAALVAGRLRPGAGAAALAWSAGGAALASAANLALFCVKAVAEIPAVDAYFGLSHGTVTADTAHVPWVSWLSAALLACCAAAAGRVWRRHRRGHAVIRTLAPLPGGERVVLLPRAAPDAFAVPGRPGRIVVTSGMRDRLTDAQYAALLAHEQAHLDGRHHRLVLLADLAGALHPALRWVSQRVAHLVERDADERAAAAIGDRRTVAKAIAAAALATREAAASPGLHMARPGSVPRRVTSLLTPDRRLLLPWAALLPLALAASSLVWTGEAAVDLQQLLRSAHQAAAPAR</sequence>
<comment type="cofactor">
    <cofactor evidence="6">
        <name>Zn(2+)</name>
        <dbReference type="ChEBI" id="CHEBI:29105"/>
    </cofactor>
    <text evidence="6">Binds 1 zinc ion per subunit.</text>
</comment>
<dbReference type="CDD" id="cd07326">
    <property type="entry name" value="M56_BlaR1_MecR1_like"/>
    <property type="match status" value="1"/>
</dbReference>
<proteinExistence type="inferred from homology"/>
<keyword evidence="9" id="KW-1185">Reference proteome</keyword>
<reference evidence="8 9" key="1">
    <citation type="journal article" date="2019" name="Int. J. Syst. Evol. Microbiol.">
        <title>The Global Catalogue of Microorganisms (GCM) 10K type strain sequencing project: providing services to taxonomists for standard genome sequencing and annotation.</title>
        <authorList>
            <consortium name="The Broad Institute Genomics Platform"/>
            <consortium name="The Broad Institute Genome Sequencing Center for Infectious Disease"/>
            <person name="Wu L."/>
            <person name="Ma J."/>
        </authorList>
    </citation>
    <scope>NUCLEOTIDE SEQUENCE [LARGE SCALE GENOMIC DNA]</scope>
    <source>
        <strain evidence="8 9">JCM 10696</strain>
    </source>
</reference>
<keyword evidence="2" id="KW-0479">Metal-binding</keyword>
<evidence type="ECO:0000256" key="6">
    <source>
        <dbReference type="RuleBase" id="RU003983"/>
    </source>
</evidence>
<evidence type="ECO:0000259" key="7">
    <source>
        <dbReference type="Pfam" id="PF01435"/>
    </source>
</evidence>
<keyword evidence="5 6" id="KW-0482">Metalloprotease</keyword>
<dbReference type="PANTHER" id="PTHR34978">
    <property type="entry name" value="POSSIBLE SENSOR-TRANSDUCER PROTEIN BLAR"/>
    <property type="match status" value="1"/>
</dbReference>
<dbReference type="Pfam" id="PF01435">
    <property type="entry name" value="Peptidase_M48"/>
    <property type="match status" value="1"/>
</dbReference>
<evidence type="ECO:0000313" key="9">
    <source>
        <dbReference type="Proteomes" id="UP001500665"/>
    </source>
</evidence>
<keyword evidence="1 6" id="KW-0645">Protease</keyword>
<evidence type="ECO:0000256" key="4">
    <source>
        <dbReference type="ARBA" id="ARBA00022833"/>
    </source>
</evidence>
<dbReference type="InterPro" id="IPR052173">
    <property type="entry name" value="Beta-lactam_resp_regulator"/>
</dbReference>
<dbReference type="Proteomes" id="UP001500665">
    <property type="component" value="Unassembled WGS sequence"/>
</dbReference>
<evidence type="ECO:0000256" key="3">
    <source>
        <dbReference type="ARBA" id="ARBA00022801"/>
    </source>
</evidence>
<dbReference type="Gene3D" id="3.30.2010.10">
    <property type="entry name" value="Metalloproteases ('zincins'), catalytic domain"/>
    <property type="match status" value="1"/>
</dbReference>
<keyword evidence="4 6" id="KW-0862">Zinc</keyword>
<dbReference type="InterPro" id="IPR001915">
    <property type="entry name" value="Peptidase_M48"/>
</dbReference>
<comment type="similarity">
    <text evidence="6">Belongs to the peptidase M48 family.</text>
</comment>
<dbReference type="PANTHER" id="PTHR34978:SF3">
    <property type="entry name" value="SLR0241 PROTEIN"/>
    <property type="match status" value="1"/>
</dbReference>